<dbReference type="EMBL" id="CAMXCT010000528">
    <property type="protein sequence ID" value="CAI3979979.1"/>
    <property type="molecule type" value="Genomic_DNA"/>
</dbReference>
<dbReference type="EMBL" id="CAMXCT020000528">
    <property type="protein sequence ID" value="CAL1133354.1"/>
    <property type="molecule type" value="Genomic_DNA"/>
</dbReference>
<feature type="transmembrane region" description="Helical" evidence="2">
    <location>
        <begin position="68"/>
        <end position="90"/>
    </location>
</feature>
<keyword evidence="2" id="KW-0812">Transmembrane</keyword>
<feature type="compositionally biased region" description="Polar residues" evidence="1">
    <location>
        <begin position="555"/>
        <end position="568"/>
    </location>
</feature>
<name>A0A9P1BUZ9_9DINO</name>
<gene>
    <name evidence="3" type="ORF">C1SCF055_LOCUS7894</name>
</gene>
<dbReference type="Gene3D" id="3.90.550.10">
    <property type="entry name" value="Spore Coat Polysaccharide Biosynthesis Protein SpsA, Chain A"/>
    <property type="match status" value="1"/>
</dbReference>
<reference evidence="3" key="1">
    <citation type="submission" date="2022-10" db="EMBL/GenBank/DDBJ databases">
        <authorList>
            <person name="Chen Y."/>
            <person name="Dougan E. K."/>
            <person name="Chan C."/>
            <person name="Rhodes N."/>
            <person name="Thang M."/>
        </authorList>
    </citation>
    <scope>NUCLEOTIDE SEQUENCE</scope>
</reference>
<accession>A0A9P1BUZ9</accession>
<keyword evidence="2" id="KW-1133">Transmembrane helix</keyword>
<keyword evidence="2" id="KW-0472">Membrane</keyword>
<dbReference type="OrthoDB" id="5819478at2759"/>
<feature type="transmembrane region" description="Helical" evidence="2">
    <location>
        <begin position="454"/>
        <end position="481"/>
    </location>
</feature>
<dbReference type="InterPro" id="IPR029044">
    <property type="entry name" value="Nucleotide-diphossugar_trans"/>
</dbReference>
<feature type="transmembrane region" description="Helical" evidence="2">
    <location>
        <begin position="281"/>
        <end position="303"/>
    </location>
</feature>
<sequence>MAQPQAQKQPSWWQRIFTTAPRGQYAVDEKQQNVKEKEFIIMRWNLLFLVFDFIIIPLPLWIDIFCPIFAAIYGLFVGWLGAFLLTVFALRSLQANFLMKRVVDETWEDKIPRNTEEERRLADNLQHLVMMCGYKEPMEVICQSIDSLAAQTAAHRLIVVIGLEEGTPEVAEKAARLKERYARSFKRFHVTKHPKQWAGGREIRGKCSNANYTMRAAVTRLEEYGDLDLSCTTATSCDTDSIFAPRYFENLGYQFLTSPKAKEVVWQAPLYYNHFLNERPFYVRAIGIMRAAYMLGFLIPFNINTMSIFSFSLDLCIKGEFFHAHYQMDDIIYTLTCMQALQKRVEILMIPMPVISGPTSGTSQWEEFSEWFRQSERWTIGACEVFHYFVVKRRRYNCSAALSYGTWFVIYYGFILCSLTLTGLAGFINYALINAKHDTIDRMGQMTGQLPLDDAANAGVMIAGFSSLAWTYIVFLIFFYLDREGCKLIYHLKMKPQGAEDTSFCQNLKDWILMWPSLVMYSMVSYWAILKVAVYGKKVCGHDPSSKEGLKAGQGMTSEESAEVSTAIDSADISEAGRRG</sequence>
<feature type="transmembrane region" description="Helical" evidence="2">
    <location>
        <begin position="44"/>
        <end position="62"/>
    </location>
</feature>
<protein>
    <submittedName>
        <fullName evidence="4">Glycosyltransferase 2-like domain-containing protein</fullName>
    </submittedName>
</protein>
<proteinExistence type="predicted"/>
<dbReference type="PANTHER" id="PTHR36851:SF1">
    <property type="entry name" value="GLYCO_TRANS_2-LIKE DOMAIN-CONTAINING PROTEIN"/>
    <property type="match status" value="1"/>
</dbReference>
<dbReference type="AlphaFoldDB" id="A0A9P1BUZ9"/>
<keyword evidence="5" id="KW-1185">Reference proteome</keyword>
<evidence type="ECO:0000313" key="4">
    <source>
        <dbReference type="EMBL" id="CAL4767291.1"/>
    </source>
</evidence>
<feature type="transmembrane region" description="Helical" evidence="2">
    <location>
        <begin position="409"/>
        <end position="433"/>
    </location>
</feature>
<evidence type="ECO:0000256" key="1">
    <source>
        <dbReference type="SAM" id="MobiDB-lite"/>
    </source>
</evidence>
<dbReference type="EMBL" id="CAMXCT030000528">
    <property type="protein sequence ID" value="CAL4767291.1"/>
    <property type="molecule type" value="Genomic_DNA"/>
</dbReference>
<evidence type="ECO:0000313" key="5">
    <source>
        <dbReference type="Proteomes" id="UP001152797"/>
    </source>
</evidence>
<organism evidence="3">
    <name type="scientific">Cladocopium goreaui</name>
    <dbReference type="NCBI Taxonomy" id="2562237"/>
    <lineage>
        <taxon>Eukaryota</taxon>
        <taxon>Sar</taxon>
        <taxon>Alveolata</taxon>
        <taxon>Dinophyceae</taxon>
        <taxon>Suessiales</taxon>
        <taxon>Symbiodiniaceae</taxon>
        <taxon>Cladocopium</taxon>
    </lineage>
</organism>
<comment type="caution">
    <text evidence="3">The sequence shown here is derived from an EMBL/GenBank/DDBJ whole genome shotgun (WGS) entry which is preliminary data.</text>
</comment>
<feature type="region of interest" description="Disordered" evidence="1">
    <location>
        <begin position="546"/>
        <end position="580"/>
    </location>
</feature>
<dbReference type="PANTHER" id="PTHR36851">
    <property type="entry name" value="UNNAMED PRODUCT"/>
    <property type="match status" value="1"/>
</dbReference>
<dbReference type="SUPFAM" id="SSF53448">
    <property type="entry name" value="Nucleotide-diphospho-sugar transferases"/>
    <property type="match status" value="1"/>
</dbReference>
<evidence type="ECO:0000313" key="3">
    <source>
        <dbReference type="EMBL" id="CAI3979979.1"/>
    </source>
</evidence>
<dbReference type="Proteomes" id="UP001152797">
    <property type="component" value="Unassembled WGS sequence"/>
</dbReference>
<evidence type="ECO:0000256" key="2">
    <source>
        <dbReference type="SAM" id="Phobius"/>
    </source>
</evidence>
<reference evidence="4 5" key="2">
    <citation type="submission" date="2024-05" db="EMBL/GenBank/DDBJ databases">
        <authorList>
            <person name="Chen Y."/>
            <person name="Shah S."/>
            <person name="Dougan E. K."/>
            <person name="Thang M."/>
            <person name="Chan C."/>
        </authorList>
    </citation>
    <scope>NUCLEOTIDE SEQUENCE [LARGE SCALE GENOMIC DNA]</scope>
</reference>
<feature type="transmembrane region" description="Helical" evidence="2">
    <location>
        <begin position="511"/>
        <end position="529"/>
    </location>
</feature>